<accession>A0A7W8XVY6</accession>
<dbReference type="Proteomes" id="UP000549882">
    <property type="component" value="Unassembled WGS sequence"/>
</dbReference>
<evidence type="ECO:0000313" key="2">
    <source>
        <dbReference type="EMBL" id="MBB5576571.1"/>
    </source>
</evidence>
<dbReference type="AlphaFoldDB" id="A0A7W8XVY6"/>
<gene>
    <name evidence="2" type="ORF">GGD50_005216</name>
</gene>
<feature type="region of interest" description="Disordered" evidence="1">
    <location>
        <begin position="1"/>
        <end position="49"/>
    </location>
</feature>
<sequence>MLHALSSDAATAAHKLRLPDRETEAKMPNTTRAIPATARADMKTPASPPLALEDVLQEMVAWKNP</sequence>
<evidence type="ECO:0000313" key="3">
    <source>
        <dbReference type="Proteomes" id="UP000549882"/>
    </source>
</evidence>
<protein>
    <submittedName>
        <fullName evidence="2">Uncharacterized protein</fullName>
    </submittedName>
</protein>
<reference evidence="2 3" key="1">
    <citation type="submission" date="2020-08" db="EMBL/GenBank/DDBJ databases">
        <title>Genomic Encyclopedia of Type Strains, Phase IV (KMG-V): Genome sequencing to study the core and pangenomes of soil and plant-associated prokaryotes.</title>
        <authorList>
            <person name="Whitman W."/>
        </authorList>
    </citation>
    <scope>NUCLEOTIDE SEQUENCE [LARGE SCALE GENOMIC DNA]</scope>
    <source>
        <strain evidence="2 3">SEMIA 4064</strain>
    </source>
</reference>
<comment type="caution">
    <text evidence="2">The sequence shown here is derived from an EMBL/GenBank/DDBJ whole genome shotgun (WGS) entry which is preliminary data.</text>
</comment>
<dbReference type="RefSeq" id="WP_107109498.1">
    <property type="nucleotide sequence ID" value="NZ_JACHBI010000013.1"/>
</dbReference>
<dbReference type="EMBL" id="JACHBI010000013">
    <property type="protein sequence ID" value="MBB5576571.1"/>
    <property type="molecule type" value="Genomic_DNA"/>
</dbReference>
<evidence type="ECO:0000256" key="1">
    <source>
        <dbReference type="SAM" id="MobiDB-lite"/>
    </source>
</evidence>
<proteinExistence type="predicted"/>
<keyword evidence="3" id="KW-1185">Reference proteome</keyword>
<organism evidence="2 3">
    <name type="scientific">Rhizobium paranaense</name>
    <dbReference type="NCBI Taxonomy" id="1650438"/>
    <lineage>
        <taxon>Bacteria</taxon>
        <taxon>Pseudomonadati</taxon>
        <taxon>Pseudomonadota</taxon>
        <taxon>Alphaproteobacteria</taxon>
        <taxon>Hyphomicrobiales</taxon>
        <taxon>Rhizobiaceae</taxon>
        <taxon>Rhizobium/Agrobacterium group</taxon>
        <taxon>Rhizobium</taxon>
    </lineage>
</organism>
<name>A0A7W8XVY6_9HYPH</name>